<dbReference type="InterPro" id="IPR020810">
    <property type="entry name" value="Enolase_C"/>
</dbReference>
<dbReference type="SUPFAM" id="SSF51604">
    <property type="entry name" value="Enolase C-terminal domain-like"/>
    <property type="match status" value="1"/>
</dbReference>
<dbReference type="InterPro" id="IPR036849">
    <property type="entry name" value="Enolase-like_C_sf"/>
</dbReference>
<gene>
    <name evidence="9" type="ORF">PL50_10820</name>
</gene>
<evidence type="ECO:0000256" key="4">
    <source>
        <dbReference type="ARBA" id="ARBA00017068"/>
    </source>
</evidence>
<evidence type="ECO:0000259" key="8">
    <source>
        <dbReference type="Pfam" id="PF00113"/>
    </source>
</evidence>
<comment type="similarity">
    <text evidence="2">Belongs to the enolase family.</text>
</comment>
<evidence type="ECO:0000256" key="5">
    <source>
        <dbReference type="ARBA" id="ARBA00022525"/>
    </source>
</evidence>
<name>A0A5U2TX67_SALER</name>
<protein>
    <recommendedName>
        <fullName evidence="4">Enolase</fullName>
        <ecNumber evidence="3">4.2.1.11</ecNumber>
    </recommendedName>
</protein>
<feature type="domain" description="Enolase C-terminal TIM barrel" evidence="8">
    <location>
        <begin position="16"/>
        <end position="46"/>
    </location>
</feature>
<dbReference type="Gene3D" id="3.20.20.120">
    <property type="entry name" value="Enolase-like C-terminal domain"/>
    <property type="match status" value="1"/>
</dbReference>
<evidence type="ECO:0000256" key="1">
    <source>
        <dbReference type="ARBA" id="ARBA00005031"/>
    </source>
</evidence>
<accession>A0A5U2TX67</accession>
<reference evidence="9" key="1">
    <citation type="submission" date="2018-07" db="EMBL/GenBank/DDBJ databases">
        <authorList>
            <consortium name="GenomeTrakr network: Whole genome sequencing for foodborne pathogen traceback"/>
        </authorList>
    </citation>
    <scope>NUCLEOTIDE SEQUENCE</scope>
    <source>
        <strain evidence="9">CFSAN008688</strain>
    </source>
</reference>
<comment type="caution">
    <text evidence="9">The sequence shown here is derived from an EMBL/GenBank/DDBJ whole genome shotgun (WGS) entry which is preliminary data.</text>
</comment>
<keyword evidence="7" id="KW-0456">Lyase</keyword>
<dbReference type="EMBL" id="AAGKZC010000009">
    <property type="protein sequence ID" value="EBP2040704.1"/>
    <property type="molecule type" value="Genomic_DNA"/>
</dbReference>
<dbReference type="AlphaFoldDB" id="A0A5U2TX67"/>
<dbReference type="UniPathway" id="UPA00109">
    <property type="reaction ID" value="UER00187"/>
</dbReference>
<sequence>MALRLKILLCMGWRGSMPVPMMNIINDGEHADNNIDIQEIMIQPDRFSDRSSGCDQNDERRRLHRCYLSPFWRN</sequence>
<evidence type="ECO:0000256" key="7">
    <source>
        <dbReference type="ARBA" id="ARBA00023239"/>
    </source>
</evidence>
<dbReference type="Pfam" id="PF00113">
    <property type="entry name" value="Enolase_C"/>
    <property type="match status" value="1"/>
</dbReference>
<keyword evidence="5" id="KW-0964">Secreted</keyword>
<evidence type="ECO:0000256" key="2">
    <source>
        <dbReference type="ARBA" id="ARBA00009604"/>
    </source>
</evidence>
<dbReference type="GO" id="GO:0006096">
    <property type="term" value="P:glycolytic process"/>
    <property type="evidence" value="ECO:0007669"/>
    <property type="project" value="UniProtKB-UniPathway"/>
</dbReference>
<dbReference type="GO" id="GO:0004634">
    <property type="term" value="F:phosphopyruvate hydratase activity"/>
    <property type="evidence" value="ECO:0007669"/>
    <property type="project" value="UniProtKB-EC"/>
</dbReference>
<comment type="pathway">
    <text evidence="1">Carbohydrate degradation; glycolysis; pyruvate from D-glyceraldehyde 3-phosphate: step 4/5.</text>
</comment>
<dbReference type="EC" id="4.2.1.11" evidence="3"/>
<organism evidence="9">
    <name type="scientific">Salmonella enterica</name>
    <name type="common">Salmonella choleraesuis</name>
    <dbReference type="NCBI Taxonomy" id="28901"/>
    <lineage>
        <taxon>Bacteria</taxon>
        <taxon>Pseudomonadati</taxon>
        <taxon>Pseudomonadota</taxon>
        <taxon>Gammaproteobacteria</taxon>
        <taxon>Enterobacterales</taxon>
        <taxon>Enterobacteriaceae</taxon>
        <taxon>Salmonella</taxon>
    </lineage>
</organism>
<evidence type="ECO:0000256" key="3">
    <source>
        <dbReference type="ARBA" id="ARBA00012058"/>
    </source>
</evidence>
<proteinExistence type="inferred from homology"/>
<keyword evidence="6" id="KW-0324">Glycolysis</keyword>
<evidence type="ECO:0000256" key="6">
    <source>
        <dbReference type="ARBA" id="ARBA00023152"/>
    </source>
</evidence>
<evidence type="ECO:0000313" key="9">
    <source>
        <dbReference type="EMBL" id="EBP2040704.1"/>
    </source>
</evidence>